<dbReference type="SUPFAM" id="SSF82093">
    <property type="entry name" value="Heme chaperone CcmE"/>
    <property type="match status" value="1"/>
</dbReference>
<evidence type="ECO:0000256" key="2">
    <source>
        <dbReference type="ARBA" id="ARBA00022475"/>
    </source>
</evidence>
<dbReference type="GO" id="GO:0020037">
    <property type="term" value="F:heme binding"/>
    <property type="evidence" value="ECO:0007669"/>
    <property type="project" value="InterPro"/>
</dbReference>
<dbReference type="Proteomes" id="UP001143486">
    <property type="component" value="Unassembled WGS sequence"/>
</dbReference>
<feature type="topological domain" description="Cytoplasmic" evidence="12">
    <location>
        <begin position="1"/>
        <end position="7"/>
    </location>
</feature>
<keyword evidence="4 12" id="KW-0812">Transmembrane</keyword>
<evidence type="ECO:0000256" key="12">
    <source>
        <dbReference type="HAMAP-Rule" id="MF_01959"/>
    </source>
</evidence>
<evidence type="ECO:0000256" key="10">
    <source>
        <dbReference type="ARBA" id="ARBA00023136"/>
    </source>
</evidence>
<dbReference type="FunFam" id="2.40.50.140:FF:000104">
    <property type="entry name" value="Cytochrome c-type biogenesis protein CcmE"/>
    <property type="match status" value="1"/>
</dbReference>
<evidence type="ECO:0000313" key="15">
    <source>
        <dbReference type="Proteomes" id="UP001143486"/>
    </source>
</evidence>
<feature type="binding site" description="covalent" evidence="12 13">
    <location>
        <position position="122"/>
    </location>
    <ligand>
        <name>heme</name>
        <dbReference type="ChEBI" id="CHEBI:30413"/>
    </ligand>
</feature>
<comment type="caution">
    <text evidence="14">The sequence shown here is derived from an EMBL/GenBank/DDBJ whole genome shotgun (WGS) entry which is preliminary data.</text>
</comment>
<keyword evidence="6 12" id="KW-0201">Cytochrome c-type biogenesis</keyword>
<evidence type="ECO:0000256" key="7">
    <source>
        <dbReference type="ARBA" id="ARBA00022968"/>
    </source>
</evidence>
<sequence>MRHRNRRLATIAAAGIVLAAAVGLGLTAMRSAIVYFYSPSEVMAEHPAFDERVRVGGLVETGSVDEDSDGTIRFVVTDGAANVTVRYAGILPDLFREGQGVIVQGRFVEHGLLSAETVLAKHDETYMPPEVAEALREAGVWQGEGEGEAAAGEPGTD</sequence>
<keyword evidence="8 12" id="KW-1133">Transmembrane helix</keyword>
<dbReference type="Gene3D" id="2.40.50.140">
    <property type="entry name" value="Nucleic acid-binding proteins"/>
    <property type="match status" value="1"/>
</dbReference>
<keyword evidence="3 12" id="KW-0349">Heme</keyword>
<evidence type="ECO:0000256" key="3">
    <source>
        <dbReference type="ARBA" id="ARBA00022617"/>
    </source>
</evidence>
<dbReference type="PANTHER" id="PTHR34128">
    <property type="entry name" value="CYTOCHROME C-TYPE BIOGENESIS PROTEIN CCME HOMOLOG, MITOCHONDRIAL"/>
    <property type="match status" value="1"/>
</dbReference>
<evidence type="ECO:0000256" key="13">
    <source>
        <dbReference type="PIRSR" id="PIRSR604329-50"/>
    </source>
</evidence>
<keyword evidence="7 12" id="KW-0735">Signal-anchor</keyword>
<protein>
    <recommendedName>
        <fullName evidence="12">Cytochrome c-type biogenesis protein CcmE</fullName>
    </recommendedName>
    <alternativeName>
        <fullName evidence="12">Cytochrome c maturation protein E</fullName>
    </alternativeName>
    <alternativeName>
        <fullName evidence="12">Heme chaperone CcmE</fullName>
    </alternativeName>
</protein>
<comment type="similarity">
    <text evidence="12">Belongs to the CcmE/CycJ family.</text>
</comment>
<evidence type="ECO:0000256" key="6">
    <source>
        <dbReference type="ARBA" id="ARBA00022748"/>
    </source>
</evidence>
<evidence type="ECO:0000256" key="4">
    <source>
        <dbReference type="ARBA" id="ARBA00022692"/>
    </source>
</evidence>
<keyword evidence="5 12" id="KW-0479">Metal-binding</keyword>
<dbReference type="EMBL" id="BSFE01000001">
    <property type="protein sequence ID" value="GLK50718.1"/>
    <property type="molecule type" value="Genomic_DNA"/>
</dbReference>
<name>A0A9W6II64_9PROT</name>
<dbReference type="GO" id="GO:0017003">
    <property type="term" value="P:protein-heme linkage"/>
    <property type="evidence" value="ECO:0007669"/>
    <property type="project" value="UniProtKB-UniRule"/>
</dbReference>
<dbReference type="NCBIfam" id="NF009727">
    <property type="entry name" value="PRK13254.1-1"/>
    <property type="match status" value="1"/>
</dbReference>
<dbReference type="NCBIfam" id="NF009731">
    <property type="entry name" value="PRK13254.1-5"/>
    <property type="match status" value="1"/>
</dbReference>
<feature type="topological domain" description="Extracellular" evidence="12">
    <location>
        <begin position="29"/>
        <end position="157"/>
    </location>
</feature>
<dbReference type="InterPro" id="IPR012340">
    <property type="entry name" value="NA-bd_OB-fold"/>
</dbReference>
<gene>
    <name evidence="12 14" type="primary">ccmE</name>
    <name evidence="12" type="synonym">cycJ</name>
    <name evidence="14" type="ORF">GCM10017621_02260</name>
</gene>
<keyword evidence="15" id="KW-1185">Reference proteome</keyword>
<keyword evidence="9 12" id="KW-0408">Iron</keyword>
<reference evidence="14" key="2">
    <citation type="submission" date="2023-01" db="EMBL/GenBank/DDBJ databases">
        <authorList>
            <person name="Sun Q."/>
            <person name="Evtushenko L."/>
        </authorList>
    </citation>
    <scope>NUCLEOTIDE SEQUENCE</scope>
    <source>
        <strain evidence="14">VKM B-1513</strain>
    </source>
</reference>
<proteinExistence type="inferred from homology"/>
<dbReference type="InterPro" id="IPR036127">
    <property type="entry name" value="CcmE-like_sf"/>
</dbReference>
<reference evidence="14" key="1">
    <citation type="journal article" date="2014" name="Int. J. Syst. Evol. Microbiol.">
        <title>Complete genome sequence of Corynebacterium casei LMG S-19264T (=DSM 44701T), isolated from a smear-ripened cheese.</title>
        <authorList>
            <consortium name="US DOE Joint Genome Institute (JGI-PGF)"/>
            <person name="Walter F."/>
            <person name="Albersmeier A."/>
            <person name="Kalinowski J."/>
            <person name="Ruckert C."/>
        </authorList>
    </citation>
    <scope>NUCLEOTIDE SEQUENCE</scope>
    <source>
        <strain evidence="14">VKM B-1513</strain>
    </source>
</reference>
<organism evidence="14 15">
    <name type="scientific">Maricaulis virginensis</name>
    <dbReference type="NCBI Taxonomy" id="144022"/>
    <lineage>
        <taxon>Bacteria</taxon>
        <taxon>Pseudomonadati</taxon>
        <taxon>Pseudomonadota</taxon>
        <taxon>Alphaproteobacteria</taxon>
        <taxon>Maricaulales</taxon>
        <taxon>Maricaulaceae</taxon>
        <taxon>Maricaulis</taxon>
    </lineage>
</organism>
<dbReference type="GO" id="GO:0017004">
    <property type="term" value="P:cytochrome complex assembly"/>
    <property type="evidence" value="ECO:0007669"/>
    <property type="project" value="UniProtKB-KW"/>
</dbReference>
<evidence type="ECO:0000256" key="1">
    <source>
        <dbReference type="ARBA" id="ARBA00004533"/>
    </source>
</evidence>
<comment type="subcellular location">
    <subcellularLocation>
        <location evidence="1">Cell inner membrane</location>
    </subcellularLocation>
    <subcellularLocation>
        <location evidence="12">Cell membrane</location>
        <topology evidence="12">Single-pass type II membrane protein</topology>
    </subcellularLocation>
</comment>
<evidence type="ECO:0000256" key="5">
    <source>
        <dbReference type="ARBA" id="ARBA00022723"/>
    </source>
</evidence>
<feature type="binding site" description="axial binding residue" evidence="12 13">
    <location>
        <position position="126"/>
    </location>
    <ligand>
        <name>heme</name>
        <dbReference type="ChEBI" id="CHEBI:30413"/>
    </ligand>
    <ligandPart>
        <name>Fe</name>
        <dbReference type="ChEBI" id="CHEBI:18248"/>
    </ligandPart>
</feature>
<keyword evidence="2 12" id="KW-1003">Cell membrane</keyword>
<comment type="function">
    <text evidence="11 12">Heme chaperone required for the biogenesis of c-type cytochromes. Transiently binds heme delivered by CcmC and transfers the heme to apo-cytochromes in a process facilitated by CcmF and CcmH.</text>
</comment>
<evidence type="ECO:0000256" key="9">
    <source>
        <dbReference type="ARBA" id="ARBA00023004"/>
    </source>
</evidence>
<dbReference type="GO" id="GO:0046872">
    <property type="term" value="F:metal ion binding"/>
    <property type="evidence" value="ECO:0007669"/>
    <property type="project" value="UniProtKB-KW"/>
</dbReference>
<evidence type="ECO:0000313" key="14">
    <source>
        <dbReference type="EMBL" id="GLK50718.1"/>
    </source>
</evidence>
<keyword evidence="10 12" id="KW-0472">Membrane</keyword>
<dbReference type="GO" id="GO:0005886">
    <property type="term" value="C:plasma membrane"/>
    <property type="evidence" value="ECO:0007669"/>
    <property type="project" value="UniProtKB-SubCell"/>
</dbReference>
<dbReference type="InterPro" id="IPR004329">
    <property type="entry name" value="CcmE"/>
</dbReference>
<dbReference type="RefSeq" id="WP_271185117.1">
    <property type="nucleotide sequence ID" value="NZ_BSFE01000001.1"/>
</dbReference>
<accession>A0A9W6II64</accession>
<dbReference type="PANTHER" id="PTHR34128:SF2">
    <property type="entry name" value="CYTOCHROME C-TYPE BIOGENESIS PROTEIN CCME HOMOLOG, MITOCHONDRIAL"/>
    <property type="match status" value="1"/>
</dbReference>
<evidence type="ECO:0000256" key="11">
    <source>
        <dbReference type="ARBA" id="ARBA00056663"/>
    </source>
</evidence>
<dbReference type="NCBIfam" id="NF009729">
    <property type="entry name" value="PRK13254.1-3"/>
    <property type="match status" value="1"/>
</dbReference>
<dbReference type="HAMAP" id="MF_01959">
    <property type="entry name" value="CcmE"/>
    <property type="match status" value="1"/>
</dbReference>
<dbReference type="AlphaFoldDB" id="A0A9W6II64"/>
<evidence type="ECO:0000256" key="8">
    <source>
        <dbReference type="ARBA" id="ARBA00022989"/>
    </source>
</evidence>
<dbReference type="Pfam" id="PF03100">
    <property type="entry name" value="CcmE"/>
    <property type="match status" value="1"/>
</dbReference>